<dbReference type="PANTHER" id="PTHR24404:SF114">
    <property type="entry name" value="KLUMPFUSS, ISOFORM B-RELATED"/>
    <property type="match status" value="1"/>
</dbReference>
<comment type="caution">
    <text evidence="12">The sequence shown here is derived from an EMBL/GenBank/DDBJ whole genome shotgun (WGS) entry which is preliminary data.</text>
</comment>
<feature type="domain" description="C2H2-type" evidence="11">
    <location>
        <begin position="180"/>
        <end position="208"/>
    </location>
</feature>
<dbReference type="PROSITE" id="PS50157">
    <property type="entry name" value="ZINC_FINGER_C2H2_2"/>
    <property type="match status" value="6"/>
</dbReference>
<dbReference type="SUPFAM" id="SSF57667">
    <property type="entry name" value="beta-beta-alpha zinc fingers"/>
    <property type="match status" value="3"/>
</dbReference>
<evidence type="ECO:0000256" key="1">
    <source>
        <dbReference type="ARBA" id="ARBA00004123"/>
    </source>
</evidence>
<keyword evidence="3" id="KW-0677">Repeat</keyword>
<dbReference type="Pfam" id="PF16622">
    <property type="entry name" value="zf-C2H2_11"/>
    <property type="match status" value="1"/>
</dbReference>
<keyword evidence="2" id="KW-0479">Metal-binding</keyword>
<dbReference type="OrthoDB" id="7762865at2759"/>
<dbReference type="FunFam" id="3.30.160.60:FF:000100">
    <property type="entry name" value="Zinc finger 45-like"/>
    <property type="match status" value="1"/>
</dbReference>
<dbReference type="GO" id="GO:0008270">
    <property type="term" value="F:zinc ion binding"/>
    <property type="evidence" value="ECO:0007669"/>
    <property type="project" value="UniProtKB-KW"/>
</dbReference>
<dbReference type="EMBL" id="LNIX01000059">
    <property type="protein sequence ID" value="OXA37320.1"/>
    <property type="molecule type" value="Genomic_DNA"/>
</dbReference>
<evidence type="ECO:0000256" key="2">
    <source>
        <dbReference type="ARBA" id="ARBA00022723"/>
    </source>
</evidence>
<evidence type="ECO:0000313" key="13">
    <source>
        <dbReference type="Proteomes" id="UP000198287"/>
    </source>
</evidence>
<feature type="domain" description="C2H2-type" evidence="11">
    <location>
        <begin position="5"/>
        <end position="32"/>
    </location>
</feature>
<evidence type="ECO:0000256" key="5">
    <source>
        <dbReference type="ARBA" id="ARBA00022833"/>
    </source>
</evidence>
<organism evidence="12 13">
    <name type="scientific">Folsomia candida</name>
    <name type="common">Springtail</name>
    <dbReference type="NCBI Taxonomy" id="158441"/>
    <lineage>
        <taxon>Eukaryota</taxon>
        <taxon>Metazoa</taxon>
        <taxon>Ecdysozoa</taxon>
        <taxon>Arthropoda</taxon>
        <taxon>Hexapoda</taxon>
        <taxon>Collembola</taxon>
        <taxon>Entomobryomorpha</taxon>
        <taxon>Isotomoidea</taxon>
        <taxon>Isotomidae</taxon>
        <taxon>Proisotominae</taxon>
        <taxon>Folsomia</taxon>
    </lineage>
</organism>
<dbReference type="Gene3D" id="3.30.160.60">
    <property type="entry name" value="Classic Zinc Finger"/>
    <property type="match status" value="5"/>
</dbReference>
<evidence type="ECO:0000256" key="6">
    <source>
        <dbReference type="ARBA" id="ARBA00023015"/>
    </source>
</evidence>
<dbReference type="PANTHER" id="PTHR24404">
    <property type="entry name" value="ZINC FINGER PROTEIN"/>
    <property type="match status" value="1"/>
</dbReference>
<dbReference type="GO" id="GO:0006357">
    <property type="term" value="P:regulation of transcription by RNA polymerase II"/>
    <property type="evidence" value="ECO:0007669"/>
    <property type="project" value="TreeGrafter"/>
</dbReference>
<name>A0A226CX35_FOLCA</name>
<feature type="domain" description="C2H2-type" evidence="11">
    <location>
        <begin position="149"/>
        <end position="176"/>
    </location>
</feature>
<dbReference type="PROSITE" id="PS00028">
    <property type="entry name" value="ZINC_FINGER_C2H2_1"/>
    <property type="match status" value="5"/>
</dbReference>
<evidence type="ECO:0000256" key="7">
    <source>
        <dbReference type="ARBA" id="ARBA00023125"/>
    </source>
</evidence>
<feature type="domain" description="C2H2-type" evidence="11">
    <location>
        <begin position="121"/>
        <end position="148"/>
    </location>
</feature>
<dbReference type="STRING" id="158441.A0A226CX35"/>
<evidence type="ECO:0000256" key="8">
    <source>
        <dbReference type="ARBA" id="ARBA00023163"/>
    </source>
</evidence>
<dbReference type="AlphaFoldDB" id="A0A226CX35"/>
<dbReference type="Proteomes" id="UP000198287">
    <property type="component" value="Unassembled WGS sequence"/>
</dbReference>
<gene>
    <name evidence="12" type="ORF">Fcan01_27891</name>
</gene>
<dbReference type="GO" id="GO:0005634">
    <property type="term" value="C:nucleus"/>
    <property type="evidence" value="ECO:0007669"/>
    <property type="project" value="UniProtKB-SubCell"/>
</dbReference>
<keyword evidence="8" id="KW-0804">Transcription</keyword>
<keyword evidence="7" id="KW-0238">DNA-binding</keyword>
<protein>
    <submittedName>
        <fullName evidence="12">Zinc finger protein ZFMSA12A</fullName>
    </submittedName>
</protein>
<keyword evidence="5" id="KW-0862">Zinc</keyword>
<evidence type="ECO:0000259" key="11">
    <source>
        <dbReference type="PROSITE" id="PS50157"/>
    </source>
</evidence>
<dbReference type="GO" id="GO:0000978">
    <property type="term" value="F:RNA polymerase II cis-regulatory region sequence-specific DNA binding"/>
    <property type="evidence" value="ECO:0007669"/>
    <property type="project" value="TreeGrafter"/>
</dbReference>
<proteinExistence type="predicted"/>
<dbReference type="SMART" id="SM00355">
    <property type="entry name" value="ZnF_C2H2"/>
    <property type="match status" value="7"/>
</dbReference>
<sequence length="269" mass="31595">MDKKLECSKCSKTSKNKQALKKHIIMHDKDAQVKCELYRKVSKNSVALVAHMPRCHTNLKRPRMCETCTRVFISSYNIKTVHNPTRVRWPCSFPGCDKTYQNKTGLNKHLRMDHVENPTKFPCTLCRKEFKVKTNLERHIATHTTEKTHNCSICARSFAGLHDLKRHEMTHLEKCAREIFKCNLCQMKFLSIIYLRRHIRVVHENRKNRRNCPCSYCGKQFSLSGNLKRHVQSLHPVTREKIHSCESVKFMTNCSNQKHTATTTQRFRP</sequence>
<reference evidence="12 13" key="1">
    <citation type="submission" date="2015-12" db="EMBL/GenBank/DDBJ databases">
        <title>The genome of Folsomia candida.</title>
        <authorList>
            <person name="Faddeeva A."/>
            <person name="Derks M.F."/>
            <person name="Anvar Y."/>
            <person name="Smit S."/>
            <person name="Van Straalen N."/>
            <person name="Roelofs D."/>
        </authorList>
    </citation>
    <scope>NUCLEOTIDE SEQUENCE [LARGE SCALE GENOMIC DNA]</scope>
    <source>
        <strain evidence="12 13">VU population</strain>
        <tissue evidence="12">Whole body</tissue>
    </source>
</reference>
<dbReference type="InterPro" id="IPR036236">
    <property type="entry name" value="Znf_C2H2_sf"/>
</dbReference>
<evidence type="ECO:0000256" key="10">
    <source>
        <dbReference type="PROSITE-ProRule" id="PRU00042"/>
    </source>
</evidence>
<dbReference type="InterPro" id="IPR050589">
    <property type="entry name" value="Ikaros_C2H2-ZF"/>
</dbReference>
<comment type="subcellular location">
    <subcellularLocation>
        <location evidence="1">Nucleus</location>
    </subcellularLocation>
</comment>
<keyword evidence="6" id="KW-0805">Transcription regulation</keyword>
<evidence type="ECO:0000256" key="3">
    <source>
        <dbReference type="ARBA" id="ARBA00022737"/>
    </source>
</evidence>
<dbReference type="InterPro" id="IPR013087">
    <property type="entry name" value="Znf_C2H2_type"/>
</dbReference>
<dbReference type="Pfam" id="PF00096">
    <property type="entry name" value="zf-C2H2"/>
    <property type="match status" value="4"/>
</dbReference>
<keyword evidence="13" id="KW-1185">Reference proteome</keyword>
<dbReference type="GO" id="GO:0003700">
    <property type="term" value="F:DNA-binding transcription factor activity"/>
    <property type="evidence" value="ECO:0007669"/>
    <property type="project" value="TreeGrafter"/>
</dbReference>
<feature type="domain" description="C2H2-type" evidence="11">
    <location>
        <begin position="89"/>
        <end position="118"/>
    </location>
</feature>
<keyword evidence="4 10" id="KW-0863">Zinc-finger</keyword>
<evidence type="ECO:0000313" key="12">
    <source>
        <dbReference type="EMBL" id="OXA37320.1"/>
    </source>
</evidence>
<evidence type="ECO:0000256" key="9">
    <source>
        <dbReference type="ARBA" id="ARBA00023242"/>
    </source>
</evidence>
<dbReference type="InterPro" id="IPR041697">
    <property type="entry name" value="Znf-C2H2_11"/>
</dbReference>
<feature type="domain" description="C2H2-type" evidence="11">
    <location>
        <begin position="212"/>
        <end position="240"/>
    </location>
</feature>
<accession>A0A226CX35</accession>
<dbReference type="OMA" id="HNCSICA"/>
<evidence type="ECO:0000256" key="4">
    <source>
        <dbReference type="ARBA" id="ARBA00022771"/>
    </source>
</evidence>
<keyword evidence="9" id="KW-0539">Nucleus</keyword>